<dbReference type="GO" id="GO:0005768">
    <property type="term" value="C:endosome"/>
    <property type="evidence" value="ECO:0007669"/>
    <property type="project" value="TreeGrafter"/>
</dbReference>
<proteinExistence type="inferred from homology"/>
<gene>
    <name evidence="9" type="ORF">RFULGI_LOCUS12454</name>
</gene>
<accession>A0A9N9IH16</accession>
<dbReference type="InterPro" id="IPR028662">
    <property type="entry name" value="SNX8/Mvp1"/>
</dbReference>
<dbReference type="OrthoDB" id="2427985at2759"/>
<sequence>LARFLNFISRHPILKDDQLVEMFLKEQIEIAVWRRTNSPDLEEEYLKRKVTPEMERRIPVDLDKRLEKVVKKLDDTVEHYRNMCNIMERISRRQEGLY</sequence>
<dbReference type="GO" id="GO:0006623">
    <property type="term" value="P:protein targeting to vacuole"/>
    <property type="evidence" value="ECO:0007669"/>
    <property type="project" value="TreeGrafter"/>
</dbReference>
<keyword evidence="5" id="KW-0963">Cytoplasm</keyword>
<evidence type="ECO:0000256" key="5">
    <source>
        <dbReference type="ARBA" id="ARBA00022490"/>
    </source>
</evidence>
<reference evidence="9" key="1">
    <citation type="submission" date="2021-06" db="EMBL/GenBank/DDBJ databases">
        <authorList>
            <person name="Kallberg Y."/>
            <person name="Tangrot J."/>
            <person name="Rosling A."/>
        </authorList>
    </citation>
    <scope>NUCLEOTIDE SEQUENCE</scope>
    <source>
        <strain evidence="9">IN212</strain>
    </source>
</reference>
<dbReference type="PANTHER" id="PTHR47554:SF1">
    <property type="entry name" value="SORTING NEXIN MVP1"/>
    <property type="match status" value="1"/>
</dbReference>
<dbReference type="GO" id="GO:0032266">
    <property type="term" value="F:phosphatidylinositol-3-phosphate binding"/>
    <property type="evidence" value="ECO:0007669"/>
    <property type="project" value="TreeGrafter"/>
</dbReference>
<evidence type="ECO:0000256" key="1">
    <source>
        <dbReference type="ARBA" id="ARBA00004170"/>
    </source>
</evidence>
<evidence type="ECO:0000256" key="7">
    <source>
        <dbReference type="ARBA" id="ARBA00023136"/>
    </source>
</evidence>
<evidence type="ECO:0000256" key="4">
    <source>
        <dbReference type="ARBA" id="ARBA00022448"/>
    </source>
</evidence>
<comment type="similarity">
    <text evidence="3">Belongs to the sorting nexin family.</text>
</comment>
<comment type="subcellular location">
    <subcellularLocation>
        <location evidence="2">Cytoplasm</location>
    </subcellularLocation>
    <subcellularLocation>
        <location evidence="1">Membrane</location>
        <topology evidence="1">Peripheral membrane protein</topology>
    </subcellularLocation>
</comment>
<evidence type="ECO:0000256" key="3">
    <source>
        <dbReference type="ARBA" id="ARBA00010883"/>
    </source>
</evidence>
<evidence type="ECO:0000313" key="9">
    <source>
        <dbReference type="EMBL" id="CAG8735364.1"/>
    </source>
</evidence>
<dbReference type="EMBL" id="CAJVPZ010029888">
    <property type="protein sequence ID" value="CAG8735364.1"/>
    <property type="molecule type" value="Genomic_DNA"/>
</dbReference>
<keyword evidence="6" id="KW-0653">Protein transport</keyword>
<keyword evidence="10" id="KW-1185">Reference proteome</keyword>
<evidence type="ECO:0000259" key="8">
    <source>
        <dbReference type="Pfam" id="PF19566"/>
    </source>
</evidence>
<dbReference type="GO" id="GO:0016020">
    <property type="term" value="C:membrane"/>
    <property type="evidence" value="ECO:0007669"/>
    <property type="project" value="UniProtKB-SubCell"/>
</dbReference>
<feature type="non-terminal residue" evidence="9">
    <location>
        <position position="98"/>
    </location>
</feature>
<keyword evidence="4" id="KW-0813">Transport</keyword>
<comment type="caution">
    <text evidence="9">The sequence shown here is derived from an EMBL/GenBank/DDBJ whole genome shotgun (WGS) entry which is preliminary data.</text>
</comment>
<dbReference type="InterPro" id="IPR045734">
    <property type="entry name" value="Snx8_BAR_dom"/>
</dbReference>
<dbReference type="AlphaFoldDB" id="A0A9N9IH16"/>
<name>A0A9N9IH16_9GLOM</name>
<dbReference type="GO" id="GO:0042147">
    <property type="term" value="P:retrograde transport, endosome to Golgi"/>
    <property type="evidence" value="ECO:0007669"/>
    <property type="project" value="InterPro"/>
</dbReference>
<keyword evidence="7" id="KW-0472">Membrane</keyword>
<dbReference type="GO" id="GO:0005829">
    <property type="term" value="C:cytosol"/>
    <property type="evidence" value="ECO:0007669"/>
    <property type="project" value="GOC"/>
</dbReference>
<dbReference type="Proteomes" id="UP000789396">
    <property type="component" value="Unassembled WGS sequence"/>
</dbReference>
<evidence type="ECO:0000256" key="2">
    <source>
        <dbReference type="ARBA" id="ARBA00004496"/>
    </source>
</evidence>
<protein>
    <submittedName>
        <fullName evidence="9">15685_t:CDS:1</fullName>
    </submittedName>
</protein>
<feature type="domain" description="Sorting nexin 8/Mvp1 BAR" evidence="8">
    <location>
        <begin position="41"/>
        <end position="97"/>
    </location>
</feature>
<dbReference type="PANTHER" id="PTHR47554">
    <property type="entry name" value="SORTING NEXIN MVP1"/>
    <property type="match status" value="1"/>
</dbReference>
<dbReference type="Pfam" id="PF19566">
    <property type="entry name" value="Snx8_BAR_dom"/>
    <property type="match status" value="1"/>
</dbReference>
<organism evidence="9 10">
    <name type="scientific">Racocetra fulgida</name>
    <dbReference type="NCBI Taxonomy" id="60492"/>
    <lineage>
        <taxon>Eukaryota</taxon>
        <taxon>Fungi</taxon>
        <taxon>Fungi incertae sedis</taxon>
        <taxon>Mucoromycota</taxon>
        <taxon>Glomeromycotina</taxon>
        <taxon>Glomeromycetes</taxon>
        <taxon>Diversisporales</taxon>
        <taxon>Gigasporaceae</taxon>
        <taxon>Racocetra</taxon>
    </lineage>
</organism>
<evidence type="ECO:0000313" key="10">
    <source>
        <dbReference type="Proteomes" id="UP000789396"/>
    </source>
</evidence>
<evidence type="ECO:0000256" key="6">
    <source>
        <dbReference type="ARBA" id="ARBA00022927"/>
    </source>
</evidence>